<keyword evidence="8" id="KW-1185">Reference proteome</keyword>
<evidence type="ECO:0000256" key="4">
    <source>
        <dbReference type="ARBA" id="ARBA00032089"/>
    </source>
</evidence>
<dbReference type="Proteomes" id="UP001063350">
    <property type="component" value="Chromosome"/>
</dbReference>
<dbReference type="EMBL" id="AP024233">
    <property type="protein sequence ID" value="BCO10018.1"/>
    <property type="molecule type" value="Genomic_DNA"/>
</dbReference>
<dbReference type="Gene3D" id="2.40.10.340">
    <property type="entry name" value="Rod shape-determining protein MreC, domain 1"/>
    <property type="match status" value="1"/>
</dbReference>
<dbReference type="Gene3D" id="2.40.10.350">
    <property type="entry name" value="Rod shape-determining protein MreC, domain 2"/>
    <property type="match status" value="1"/>
</dbReference>
<dbReference type="Pfam" id="PF04085">
    <property type="entry name" value="MreC"/>
    <property type="match status" value="1"/>
</dbReference>
<name>A0A915XL15_9BACT</name>
<feature type="domain" description="Rod shape-determining protein MreC beta-barrel core" evidence="6">
    <location>
        <begin position="130"/>
        <end position="276"/>
    </location>
</feature>
<accession>A0A915XL15</accession>
<dbReference type="PANTHER" id="PTHR34138:SF1">
    <property type="entry name" value="CELL SHAPE-DETERMINING PROTEIN MREC"/>
    <property type="match status" value="1"/>
</dbReference>
<comment type="similarity">
    <text evidence="1 5">Belongs to the MreC family.</text>
</comment>
<evidence type="ECO:0000259" key="6">
    <source>
        <dbReference type="Pfam" id="PF04085"/>
    </source>
</evidence>
<dbReference type="PANTHER" id="PTHR34138">
    <property type="entry name" value="CELL SHAPE-DETERMINING PROTEIN MREC"/>
    <property type="match status" value="1"/>
</dbReference>
<proteinExistence type="inferred from homology"/>
<dbReference type="RefSeq" id="WP_267926759.1">
    <property type="nucleotide sequence ID" value="NZ_AP024233.1"/>
</dbReference>
<protein>
    <recommendedName>
        <fullName evidence="2 5">Cell shape-determining protein MreC</fullName>
    </recommendedName>
    <alternativeName>
        <fullName evidence="4 5">Cell shape protein MreC</fullName>
    </alternativeName>
</protein>
<evidence type="ECO:0000256" key="1">
    <source>
        <dbReference type="ARBA" id="ARBA00009369"/>
    </source>
</evidence>
<evidence type="ECO:0000313" key="7">
    <source>
        <dbReference type="EMBL" id="BCO10018.1"/>
    </source>
</evidence>
<dbReference type="AlphaFoldDB" id="A0A915XL15"/>
<dbReference type="GO" id="GO:0005886">
    <property type="term" value="C:plasma membrane"/>
    <property type="evidence" value="ECO:0007669"/>
    <property type="project" value="TreeGrafter"/>
</dbReference>
<organism evidence="7 8">
    <name type="scientific">Desulfolithobacter dissulfuricans</name>
    <dbReference type="NCBI Taxonomy" id="2795293"/>
    <lineage>
        <taxon>Bacteria</taxon>
        <taxon>Pseudomonadati</taxon>
        <taxon>Thermodesulfobacteriota</taxon>
        <taxon>Desulfobulbia</taxon>
        <taxon>Desulfobulbales</taxon>
        <taxon>Desulfobulbaceae</taxon>
        <taxon>Desulfolithobacter</taxon>
    </lineage>
</organism>
<dbReference type="InterPro" id="IPR007221">
    <property type="entry name" value="MreC"/>
</dbReference>
<gene>
    <name evidence="7" type="ORF">GF1_23940</name>
</gene>
<dbReference type="InterPro" id="IPR042177">
    <property type="entry name" value="Cell/Rod_1"/>
</dbReference>
<comment type="function">
    <text evidence="5">Involved in formation and maintenance of cell shape.</text>
</comment>
<dbReference type="InterPro" id="IPR055342">
    <property type="entry name" value="MreC_beta-barrel_core"/>
</dbReference>
<reference evidence="7" key="1">
    <citation type="submission" date="2020-12" db="EMBL/GenBank/DDBJ databases">
        <title>Desulfobium dissulfuricans gen. nov., sp. nov., a novel mesophilic, sulfate-reducing bacterium isolated from a deep-sea hydrothermal vent.</title>
        <authorList>
            <person name="Hashimoto Y."/>
            <person name="Tame A."/>
            <person name="Sawayama S."/>
            <person name="Miyazaki J."/>
            <person name="Takai K."/>
            <person name="Nakagawa S."/>
        </authorList>
    </citation>
    <scope>NUCLEOTIDE SEQUENCE</scope>
    <source>
        <strain evidence="7">GF1</strain>
    </source>
</reference>
<dbReference type="GO" id="GO:0008360">
    <property type="term" value="P:regulation of cell shape"/>
    <property type="evidence" value="ECO:0007669"/>
    <property type="project" value="UniProtKB-KW"/>
</dbReference>
<dbReference type="NCBIfam" id="TIGR00219">
    <property type="entry name" value="mreC"/>
    <property type="match status" value="1"/>
</dbReference>
<evidence type="ECO:0000256" key="2">
    <source>
        <dbReference type="ARBA" id="ARBA00013855"/>
    </source>
</evidence>
<dbReference type="KEGG" id="ddu:GF1_23940"/>
<evidence type="ECO:0000313" key="8">
    <source>
        <dbReference type="Proteomes" id="UP001063350"/>
    </source>
</evidence>
<evidence type="ECO:0000256" key="3">
    <source>
        <dbReference type="ARBA" id="ARBA00022960"/>
    </source>
</evidence>
<evidence type="ECO:0000256" key="5">
    <source>
        <dbReference type="PIRNR" id="PIRNR038471"/>
    </source>
</evidence>
<dbReference type="InterPro" id="IPR042175">
    <property type="entry name" value="Cell/Rod_MreC_2"/>
</dbReference>
<keyword evidence="3 5" id="KW-0133">Cell shape</keyword>
<dbReference type="PIRSF" id="PIRSF038471">
    <property type="entry name" value="MreC"/>
    <property type="match status" value="1"/>
</dbReference>
<sequence>MRKKGSRKRNGRSRTIRIVVLSGLLLTLALILIVSTLGPQRFGLLHKLVAETTGPVQKYLTGVTGYFSDLKSRYVDLIGVREENERLWAELRECRAAAYRSREAVATNARLRKLLDFKMNHDLPMVAATVVGKDPSLWFRTVVIDRGTSDGVMKGMPVVTGDGIVGQIFTTSPNYSKVLLAIAPSSALDVLLQESRVRGILKGTGSLRYRLDYILKTVDVKEGDHVVTAGYGGLFPPGLPVGVVSKVVRRRRGMFLEIEVRPAADFSTLEELLVIEKDTPFVDEQP</sequence>